<feature type="transmembrane region" description="Helical" evidence="7">
    <location>
        <begin position="201"/>
        <end position="222"/>
    </location>
</feature>
<dbReference type="GO" id="GO:0016301">
    <property type="term" value="F:kinase activity"/>
    <property type="evidence" value="ECO:0007669"/>
    <property type="project" value="UniProtKB-KW"/>
</dbReference>
<dbReference type="SUPFAM" id="SSF103506">
    <property type="entry name" value="Mitochondrial carrier"/>
    <property type="match status" value="1"/>
</dbReference>
<dbReference type="AlphaFoldDB" id="A0A1Q9CAT7"/>
<dbReference type="InterPro" id="IPR018108">
    <property type="entry name" value="MCP_transmembrane"/>
</dbReference>
<feature type="transmembrane region" description="Helical" evidence="7">
    <location>
        <begin position="139"/>
        <end position="159"/>
    </location>
</feature>
<dbReference type="FunFam" id="2.20.110.10:FF:000002">
    <property type="entry name" value="Phosphatidylinositol 4-phosphate 5-kinase 8"/>
    <property type="match status" value="1"/>
</dbReference>
<dbReference type="InterPro" id="IPR023395">
    <property type="entry name" value="MCP_dom_sf"/>
</dbReference>
<dbReference type="Gene3D" id="1.50.40.10">
    <property type="entry name" value="Mitochondrial carrier domain"/>
    <property type="match status" value="1"/>
</dbReference>
<evidence type="ECO:0000256" key="1">
    <source>
        <dbReference type="ARBA" id="ARBA00004141"/>
    </source>
</evidence>
<dbReference type="PANTHER" id="PTHR43215:SF14">
    <property type="entry name" value="RADIAL SPOKE HEAD 1 HOMOLOG"/>
    <property type="match status" value="1"/>
</dbReference>
<dbReference type="Pfam" id="PF02493">
    <property type="entry name" value="MORN"/>
    <property type="match status" value="8"/>
</dbReference>
<dbReference type="Gene3D" id="2.20.110.10">
    <property type="entry name" value="Histone H3 K4-specific methyltransferase SET7/9 N-terminal domain"/>
    <property type="match status" value="4"/>
</dbReference>
<evidence type="ECO:0000313" key="8">
    <source>
        <dbReference type="EMBL" id="OLP80045.1"/>
    </source>
</evidence>
<dbReference type="PANTHER" id="PTHR43215">
    <property type="entry name" value="RADIAL SPOKE HEAD 1 HOMOLOG"/>
    <property type="match status" value="1"/>
</dbReference>
<keyword evidence="8" id="KW-0418">Kinase</keyword>
<keyword evidence="8" id="KW-0808">Transferase</keyword>
<sequence>MARIAGACGRGRWLHPFSSSEAVARRDLNPSYAFYLVLCALGEAEIQQNWESLDLVRVCAVTCSVDVALAAVSYPLWHLKTREQVLGGSAAFHFRELRSHHGLAGLYRGAVFGTIGLLPAFCCWVVAYEWSKWHTARLLSPSAAPALAAAAAECCWLVLSMPIENVAVRIQCRNAAAPLRRNGASMREMQRLLREGGPARFWYGGLLGLASSLPHSAAWWLVYENSKSFLLASKAFDQVSPEVKQGVAAAGCGVAAVVASCDLHSATTLLLNPLDVVKSQVQAASCKEKASMLDYFGGQSLRQLFFRGLGPRLILAAAHGCSDCFTYEAHYPRNLHIRRCNLQSHKYRPGHDALREEHAMSYWQRGGHFGQARSWFNKEQEEEEEEEEDWQDGRDEHTRHVEQNCHILPAALGSVVGARRRLAMGTACCSEAKQGQKEQLAGSQPVQAGAPASQQKAKSSAQPGAPAAQADGDGYNYKVFPDGSRYEGQWKDGLKHGKGRFIYPDGDVYDGEWQDGKAHGIDYKALYEAERRHSGALQIALRNGWGTNYGPPQTDDPSQLKAFVTNSKNVLADVERKLAFMKAQELERSVIFCFYEDGWSAGRMFGTAVVYPEPGDTILRVKERICSILSLQGLWPMPGYDHDVCFSVAGCPEMDRTSWPEVQTKARRMLFLEVLPQGHGTYTSKQSKYVGEWQSDLKHGQAVEEWDDTSKYTGTYSHGQKHGKGRFEWPDGSVYDGEFRNNNVEGEGTFTWKDGRQYKGQWVDNRMHGEGRYEWPDGRAYEGQYINDLKEGEGTFLWADGRKFTGQWKDGKQHGVGVFRTAHGDQRTGEWREGVRVCWVDEAPNNVQA</sequence>
<feature type="compositionally biased region" description="Low complexity" evidence="6">
    <location>
        <begin position="447"/>
        <end position="473"/>
    </location>
</feature>
<evidence type="ECO:0000256" key="3">
    <source>
        <dbReference type="ARBA" id="ARBA00022737"/>
    </source>
</evidence>
<protein>
    <submittedName>
        <fullName evidence="8">Phosphatidylinositol 4-phosphate 5-kinase 1</fullName>
    </submittedName>
</protein>
<evidence type="ECO:0000256" key="6">
    <source>
        <dbReference type="SAM" id="MobiDB-lite"/>
    </source>
</evidence>
<keyword evidence="9" id="KW-1185">Reference proteome</keyword>
<dbReference type="GO" id="GO:0016020">
    <property type="term" value="C:membrane"/>
    <property type="evidence" value="ECO:0007669"/>
    <property type="project" value="UniProtKB-SubCell"/>
</dbReference>
<name>A0A1Q9CAT7_SYMMI</name>
<keyword evidence="2 5" id="KW-0812">Transmembrane</keyword>
<accession>A0A1Q9CAT7</accession>
<dbReference type="SUPFAM" id="SSF82185">
    <property type="entry name" value="Histone H3 K4-specific methyltransferase SET7/9 N-terminal domain"/>
    <property type="match status" value="2"/>
</dbReference>
<dbReference type="OrthoDB" id="250329at2759"/>
<organism evidence="8 9">
    <name type="scientific">Symbiodinium microadriaticum</name>
    <name type="common">Dinoflagellate</name>
    <name type="synonym">Zooxanthella microadriatica</name>
    <dbReference type="NCBI Taxonomy" id="2951"/>
    <lineage>
        <taxon>Eukaryota</taxon>
        <taxon>Sar</taxon>
        <taxon>Alveolata</taxon>
        <taxon>Dinophyceae</taxon>
        <taxon>Suessiales</taxon>
        <taxon>Symbiodiniaceae</taxon>
        <taxon>Symbiodinium</taxon>
    </lineage>
</organism>
<keyword evidence="3" id="KW-0677">Repeat</keyword>
<evidence type="ECO:0000313" key="9">
    <source>
        <dbReference type="Proteomes" id="UP000186817"/>
    </source>
</evidence>
<gene>
    <name evidence="8" type="primary">PIP5K1</name>
    <name evidence="8" type="ORF">AK812_SmicGene39593</name>
</gene>
<keyword evidence="7" id="KW-1133">Transmembrane helix</keyword>
<feature type="repeat" description="Solcar" evidence="5">
    <location>
        <begin position="136"/>
        <end position="229"/>
    </location>
</feature>
<dbReference type="Proteomes" id="UP000186817">
    <property type="component" value="Unassembled WGS sequence"/>
</dbReference>
<keyword evidence="4 5" id="KW-0472">Membrane</keyword>
<comment type="subcellular location">
    <subcellularLocation>
        <location evidence="1">Membrane</location>
        <topology evidence="1">Multi-pass membrane protein</topology>
    </subcellularLocation>
</comment>
<evidence type="ECO:0000256" key="5">
    <source>
        <dbReference type="PROSITE-ProRule" id="PRU00282"/>
    </source>
</evidence>
<reference evidence="8 9" key="1">
    <citation type="submission" date="2016-02" db="EMBL/GenBank/DDBJ databases">
        <title>Genome analysis of coral dinoflagellate symbionts highlights evolutionary adaptations to a symbiotic lifestyle.</title>
        <authorList>
            <person name="Aranda M."/>
            <person name="Li Y."/>
            <person name="Liew Y.J."/>
            <person name="Baumgarten S."/>
            <person name="Simakov O."/>
            <person name="Wilson M."/>
            <person name="Piel J."/>
            <person name="Ashoor H."/>
            <person name="Bougouffa S."/>
            <person name="Bajic V.B."/>
            <person name="Ryu T."/>
            <person name="Ravasi T."/>
            <person name="Bayer T."/>
            <person name="Micklem G."/>
            <person name="Kim H."/>
            <person name="Bhak J."/>
            <person name="Lajeunesse T.C."/>
            <person name="Voolstra C.R."/>
        </authorList>
    </citation>
    <scope>NUCLEOTIDE SEQUENCE [LARGE SCALE GENOMIC DNA]</scope>
    <source>
        <strain evidence="8 9">CCMP2467</strain>
    </source>
</reference>
<dbReference type="Pfam" id="PF00153">
    <property type="entry name" value="Mito_carr"/>
    <property type="match status" value="2"/>
</dbReference>
<feature type="region of interest" description="Disordered" evidence="6">
    <location>
        <begin position="439"/>
        <end position="476"/>
    </location>
</feature>
<dbReference type="SMART" id="SM00698">
    <property type="entry name" value="MORN"/>
    <property type="match status" value="8"/>
</dbReference>
<evidence type="ECO:0000256" key="4">
    <source>
        <dbReference type="ARBA" id="ARBA00023136"/>
    </source>
</evidence>
<comment type="caution">
    <text evidence="8">The sequence shown here is derived from an EMBL/GenBank/DDBJ whole genome shotgun (WGS) entry which is preliminary data.</text>
</comment>
<dbReference type="EMBL" id="LSRX01001422">
    <property type="protein sequence ID" value="OLP80045.1"/>
    <property type="molecule type" value="Genomic_DNA"/>
</dbReference>
<feature type="transmembrane region" description="Helical" evidence="7">
    <location>
        <begin position="105"/>
        <end position="127"/>
    </location>
</feature>
<evidence type="ECO:0000256" key="7">
    <source>
        <dbReference type="SAM" id="Phobius"/>
    </source>
</evidence>
<proteinExistence type="predicted"/>
<evidence type="ECO:0000256" key="2">
    <source>
        <dbReference type="ARBA" id="ARBA00022692"/>
    </source>
</evidence>
<dbReference type="InterPro" id="IPR003409">
    <property type="entry name" value="MORN"/>
</dbReference>
<dbReference type="PROSITE" id="PS50920">
    <property type="entry name" value="SOLCAR"/>
    <property type="match status" value="1"/>
</dbReference>